<gene>
    <name evidence="2" type="ORF">G4Z16_31485</name>
</gene>
<dbReference type="GO" id="GO:0009231">
    <property type="term" value="P:riboflavin biosynthetic process"/>
    <property type="evidence" value="ECO:0007669"/>
    <property type="project" value="InterPro"/>
</dbReference>
<dbReference type="EMBL" id="CP048882">
    <property type="protein sequence ID" value="QPP10202.1"/>
    <property type="molecule type" value="Genomic_DNA"/>
</dbReference>
<protein>
    <submittedName>
        <fullName evidence="2">Dihydrofolate reductase</fullName>
    </submittedName>
</protein>
<dbReference type="RefSeq" id="WP_197353958.1">
    <property type="nucleotide sequence ID" value="NZ_CP048882.1"/>
</dbReference>
<evidence type="ECO:0000313" key="2">
    <source>
        <dbReference type="EMBL" id="QPP10202.1"/>
    </source>
</evidence>
<evidence type="ECO:0000259" key="1">
    <source>
        <dbReference type="Pfam" id="PF01872"/>
    </source>
</evidence>
<dbReference type="PANTHER" id="PTHR38011:SF12">
    <property type="entry name" value="BIFUNCTIONAL DEAMINASE-REDUCTASE DOMAIN PROTEIN"/>
    <property type="match status" value="1"/>
</dbReference>
<evidence type="ECO:0000313" key="3">
    <source>
        <dbReference type="Proteomes" id="UP000595046"/>
    </source>
</evidence>
<dbReference type="KEGG" id="sbat:G4Z16_31485"/>
<organism evidence="2 3">
    <name type="scientific">Streptomyces bathyalis</name>
    <dbReference type="NCBI Taxonomy" id="2710756"/>
    <lineage>
        <taxon>Bacteria</taxon>
        <taxon>Bacillati</taxon>
        <taxon>Actinomycetota</taxon>
        <taxon>Actinomycetes</taxon>
        <taxon>Kitasatosporales</taxon>
        <taxon>Streptomycetaceae</taxon>
        <taxon>Streptomyces</taxon>
    </lineage>
</organism>
<dbReference type="InterPro" id="IPR002734">
    <property type="entry name" value="RibDG_C"/>
</dbReference>
<dbReference type="AlphaFoldDB" id="A0A7T1TC06"/>
<dbReference type="SUPFAM" id="SSF53597">
    <property type="entry name" value="Dihydrofolate reductase-like"/>
    <property type="match status" value="1"/>
</dbReference>
<dbReference type="Pfam" id="PF01872">
    <property type="entry name" value="RibD_C"/>
    <property type="match status" value="1"/>
</dbReference>
<dbReference type="Gene3D" id="3.40.430.10">
    <property type="entry name" value="Dihydrofolate Reductase, subunit A"/>
    <property type="match status" value="1"/>
</dbReference>
<dbReference type="GO" id="GO:0008703">
    <property type="term" value="F:5-amino-6-(5-phosphoribosylamino)uracil reductase activity"/>
    <property type="evidence" value="ECO:0007669"/>
    <property type="project" value="InterPro"/>
</dbReference>
<dbReference type="PANTHER" id="PTHR38011">
    <property type="entry name" value="DIHYDROFOLATE REDUCTASE FAMILY PROTEIN (AFU_ORTHOLOGUE AFUA_8G06820)"/>
    <property type="match status" value="1"/>
</dbReference>
<keyword evidence="3" id="KW-1185">Reference proteome</keyword>
<feature type="domain" description="Bacterial bifunctional deaminase-reductase C-terminal" evidence="1">
    <location>
        <begin position="3"/>
        <end position="168"/>
    </location>
</feature>
<accession>A0A7T1TC06</accession>
<reference evidence="3" key="1">
    <citation type="submission" date="2020-02" db="EMBL/GenBank/DDBJ databases">
        <title>Streptomyces sp. ASO4wet.</title>
        <authorList>
            <person name="Risdian C."/>
            <person name="Landwehr W."/>
            <person name="Schupp P."/>
            <person name="Wink J."/>
        </authorList>
    </citation>
    <scope>NUCLEOTIDE SEQUENCE [LARGE SCALE GENOMIC DNA]</scope>
    <source>
        <strain evidence="3">ASO4wet</strain>
    </source>
</reference>
<dbReference type="InterPro" id="IPR024072">
    <property type="entry name" value="DHFR-like_dom_sf"/>
</dbReference>
<name>A0A7T1TC06_9ACTN</name>
<dbReference type="Proteomes" id="UP000595046">
    <property type="component" value="Chromosome"/>
</dbReference>
<sequence>MSKVVLDVSVSLDGFTAGPNVREAEPMGDGGERLHEWMAGSGPEGAIDAAVRREVDAAVGAAVIGRRTFDLGLGPWGGTPWPGVPSFVVTHRTREDLVGGNGGTFVFDGMRTAVERAREAAGGKDVLVLGADVARQLLTAGLLDEVHIHLVPILLGGGTPLFAGERAQLAAEGRAVSGAVTHLRFRVENSQVPAAS</sequence>
<proteinExistence type="predicted"/>
<dbReference type="InterPro" id="IPR050765">
    <property type="entry name" value="Riboflavin_Biosynth_HTPR"/>
</dbReference>